<dbReference type="Proteomes" id="UP000293638">
    <property type="component" value="Unassembled WGS sequence"/>
</dbReference>
<reference evidence="1 2" key="1">
    <citation type="submission" date="2019-02" db="EMBL/GenBank/DDBJ databases">
        <title>Genomic Encyclopedia of Type Strains, Phase IV (KMG-IV): sequencing the most valuable type-strain genomes for metagenomic binning, comparative biology and taxonomic classification.</title>
        <authorList>
            <person name="Goeker M."/>
        </authorList>
    </citation>
    <scope>NUCLEOTIDE SEQUENCE [LARGE SCALE GENOMIC DNA]</scope>
    <source>
        <strain evidence="1 2">DSM 45622</strain>
    </source>
</reference>
<proteinExistence type="predicted"/>
<dbReference type="Gene3D" id="3.20.20.80">
    <property type="entry name" value="Glycosidases"/>
    <property type="match status" value="1"/>
</dbReference>
<gene>
    <name evidence="1" type="ORF">EV189_2831</name>
</gene>
<dbReference type="EMBL" id="SGXD01000003">
    <property type="protein sequence ID" value="RZS87402.1"/>
    <property type="molecule type" value="Genomic_DNA"/>
</dbReference>
<organism evidence="1 2">
    <name type="scientific">Motilibacter rhizosphaerae</name>
    <dbReference type="NCBI Taxonomy" id="598652"/>
    <lineage>
        <taxon>Bacteria</taxon>
        <taxon>Bacillati</taxon>
        <taxon>Actinomycetota</taxon>
        <taxon>Actinomycetes</taxon>
        <taxon>Motilibacterales</taxon>
        <taxon>Motilibacteraceae</taxon>
        <taxon>Motilibacter</taxon>
    </lineage>
</organism>
<dbReference type="AlphaFoldDB" id="A0A4Q7NQI7"/>
<dbReference type="InterPro" id="IPR017853">
    <property type="entry name" value="GH"/>
</dbReference>
<sequence length="433" mass="47083">MAPWHRGTRPRRPSSALLVPVVVVALCLALAVGVRSHRRDEVPAPPTHDTTSRFLDSIGVAAQLVYSAQHYPQMRAVLGDLGVKHVRVGGSGREFQDKVLDLYHSFGITSMMVLDPRDGYSGNSVVKDGVLPVLHALDGVEGPNEWDANPQLSYDGQAFPGGVQTFQREIWSGVKGFRSDDSKLQEQVRSLQVLSPALADAKRSNALGRVDCDAAAMHSYPGSENLPDDKLGSMWIPDSSLLCRSGKVVATESGYCNDLRPHGCTGQGGVSERASAKYALRQLFDYYAAGVQRLYLYDVGMDDWDLFLRADGSRKPAFSAVRSLVQVLGHKGRRSTVPVPDVTVDGTAALRSTTLYDDRDGSWYVALWLEVKSFADGRDVETSAPVHVSLGGPYDVDVLSPTFGGTSPQQRLEDRSALDLSVPDQVVLLHLTH</sequence>
<keyword evidence="2" id="KW-1185">Reference proteome</keyword>
<name>A0A4Q7NQI7_9ACTN</name>
<dbReference type="SUPFAM" id="SSF51445">
    <property type="entry name" value="(Trans)glycosidases"/>
    <property type="match status" value="1"/>
</dbReference>
<evidence type="ECO:0000313" key="1">
    <source>
        <dbReference type="EMBL" id="RZS87402.1"/>
    </source>
</evidence>
<dbReference type="RefSeq" id="WP_130493529.1">
    <property type="nucleotide sequence ID" value="NZ_SGXD01000003.1"/>
</dbReference>
<accession>A0A4Q7NQI7</accession>
<comment type="caution">
    <text evidence="1">The sequence shown here is derived from an EMBL/GenBank/DDBJ whole genome shotgun (WGS) entry which is preliminary data.</text>
</comment>
<dbReference type="OrthoDB" id="9802522at2"/>
<evidence type="ECO:0000313" key="2">
    <source>
        <dbReference type="Proteomes" id="UP000293638"/>
    </source>
</evidence>
<protein>
    <submittedName>
        <fullName evidence="1">Uncharacterized protein</fullName>
    </submittedName>
</protein>